<evidence type="ECO:0000256" key="1">
    <source>
        <dbReference type="ARBA" id="ARBA00009422"/>
    </source>
</evidence>
<dbReference type="InterPro" id="IPR056939">
    <property type="entry name" value="Znf_RING_Vps8"/>
</dbReference>
<dbReference type="Gene3D" id="2.130.10.10">
    <property type="entry name" value="YVTN repeat-like/Quinoprotein amine dehydrogenase"/>
    <property type="match status" value="1"/>
</dbReference>
<name>A0A8C5CIB8_GADMO</name>
<keyword evidence="2" id="KW-0853">WD repeat</keyword>
<proteinExistence type="inferred from homology"/>
<protein>
    <submittedName>
        <fullName evidence="6">VPS8 subunit of CORVET complex</fullName>
    </submittedName>
</protein>
<dbReference type="Pfam" id="PF23410">
    <property type="entry name" value="Beta-prop_VPS8"/>
    <property type="match status" value="1"/>
</dbReference>
<reference evidence="6" key="2">
    <citation type="submission" date="2025-09" db="UniProtKB">
        <authorList>
            <consortium name="Ensembl"/>
        </authorList>
    </citation>
    <scope>IDENTIFICATION</scope>
</reference>
<dbReference type="SUPFAM" id="SSF50978">
    <property type="entry name" value="WD40 repeat-like"/>
    <property type="match status" value="1"/>
</dbReference>
<evidence type="ECO:0000313" key="7">
    <source>
        <dbReference type="Proteomes" id="UP000694546"/>
    </source>
</evidence>
<dbReference type="CDD" id="cd16687">
    <property type="entry name" value="RING-H2_Vps8"/>
    <property type="match status" value="1"/>
</dbReference>
<feature type="domain" description="Vps8 RING finger" evidence="5">
    <location>
        <begin position="1075"/>
        <end position="1128"/>
    </location>
</feature>
<dbReference type="PANTHER" id="PTHR12616:SF8">
    <property type="entry name" value="VACUOLAR PROTEIN SORTING-ASSOCIATED PROTEIN 8 HOMOLOG"/>
    <property type="match status" value="1"/>
</dbReference>
<dbReference type="GO" id="GO:0030897">
    <property type="term" value="C:HOPS complex"/>
    <property type="evidence" value="ECO:0007669"/>
    <property type="project" value="TreeGrafter"/>
</dbReference>
<dbReference type="PROSITE" id="PS50082">
    <property type="entry name" value="WD_REPEATS_2"/>
    <property type="match status" value="1"/>
</dbReference>
<evidence type="ECO:0000256" key="3">
    <source>
        <dbReference type="SAM" id="MobiDB-lite"/>
    </source>
</evidence>
<dbReference type="InterPro" id="IPR015943">
    <property type="entry name" value="WD40/YVTN_repeat-like_dom_sf"/>
</dbReference>
<dbReference type="Pfam" id="PF23412">
    <property type="entry name" value="zf_RING_Vps8"/>
    <property type="match status" value="1"/>
</dbReference>
<evidence type="ECO:0000259" key="5">
    <source>
        <dbReference type="Pfam" id="PF23412"/>
    </source>
</evidence>
<dbReference type="Pfam" id="PF12816">
    <property type="entry name" value="TPR_Vps8"/>
    <property type="match status" value="1"/>
</dbReference>
<dbReference type="Proteomes" id="UP000694546">
    <property type="component" value="Chromosome 15"/>
</dbReference>
<feature type="region of interest" description="Disordered" evidence="3">
    <location>
        <begin position="55"/>
        <end position="74"/>
    </location>
</feature>
<dbReference type="GO" id="GO:0006623">
    <property type="term" value="P:protein targeting to vacuole"/>
    <property type="evidence" value="ECO:0007669"/>
    <property type="project" value="InterPro"/>
</dbReference>
<keyword evidence="7" id="KW-1185">Reference proteome</keyword>
<dbReference type="InterPro" id="IPR036322">
    <property type="entry name" value="WD40_repeat_dom_sf"/>
</dbReference>
<evidence type="ECO:0000259" key="4">
    <source>
        <dbReference type="Pfam" id="PF12816"/>
    </source>
</evidence>
<organism evidence="6 7">
    <name type="scientific">Gadus morhua</name>
    <name type="common">Atlantic cod</name>
    <dbReference type="NCBI Taxonomy" id="8049"/>
    <lineage>
        <taxon>Eukaryota</taxon>
        <taxon>Metazoa</taxon>
        <taxon>Chordata</taxon>
        <taxon>Craniata</taxon>
        <taxon>Vertebrata</taxon>
        <taxon>Euteleostomi</taxon>
        <taxon>Actinopterygii</taxon>
        <taxon>Neopterygii</taxon>
        <taxon>Teleostei</taxon>
        <taxon>Neoteleostei</taxon>
        <taxon>Acanthomorphata</taxon>
        <taxon>Zeiogadaria</taxon>
        <taxon>Gadariae</taxon>
        <taxon>Gadiformes</taxon>
        <taxon>Gadoidei</taxon>
        <taxon>Gadidae</taxon>
        <taxon>Gadus</taxon>
    </lineage>
</organism>
<evidence type="ECO:0000313" key="6">
    <source>
        <dbReference type="Ensembl" id="ENSGMOP00000062020.1"/>
    </source>
</evidence>
<dbReference type="Ensembl" id="ENSGMOT00000047930.1">
    <property type="protein sequence ID" value="ENSGMOP00000062020.1"/>
    <property type="gene ID" value="ENSGMOG00000016562.2"/>
</dbReference>
<evidence type="ECO:0000256" key="2">
    <source>
        <dbReference type="PROSITE-ProRule" id="PRU00221"/>
    </source>
</evidence>
<reference evidence="6" key="1">
    <citation type="submission" date="2025-08" db="UniProtKB">
        <authorList>
            <consortium name="Ensembl"/>
        </authorList>
    </citation>
    <scope>IDENTIFICATION</scope>
</reference>
<dbReference type="GO" id="GO:0005769">
    <property type="term" value="C:early endosome"/>
    <property type="evidence" value="ECO:0007669"/>
    <property type="project" value="TreeGrafter"/>
</dbReference>
<dbReference type="GeneTree" id="ENSGT00390000010672"/>
<feature type="compositionally biased region" description="Polar residues" evidence="3">
    <location>
        <begin position="59"/>
        <end position="69"/>
    </location>
</feature>
<dbReference type="InterPro" id="IPR045111">
    <property type="entry name" value="Vps41/Vps8"/>
</dbReference>
<dbReference type="PANTHER" id="PTHR12616">
    <property type="entry name" value="VACUOLAR PROTEIN SORTING VPS41"/>
    <property type="match status" value="1"/>
</dbReference>
<dbReference type="GO" id="GO:0005770">
    <property type="term" value="C:late endosome"/>
    <property type="evidence" value="ECO:0007669"/>
    <property type="project" value="TreeGrafter"/>
</dbReference>
<dbReference type="SUPFAM" id="SSF57850">
    <property type="entry name" value="RING/U-box"/>
    <property type="match status" value="1"/>
</dbReference>
<dbReference type="InterPro" id="IPR025941">
    <property type="entry name" value="Vps8_central_dom"/>
</dbReference>
<feature type="domain" description="Vacuolar protein sorting-associated protein 8 central" evidence="4">
    <location>
        <begin position="555"/>
        <end position="745"/>
    </location>
</feature>
<accession>A0A8C5CIB8</accession>
<sequence length="1175" mass="132121">MSESPDCRSLLSASSQLNLMEIDAVSGPIDDKEFDIPQVDTPPTLENLLNTDPVDSHSCETSSLASSDSGDPAHLKRKKTVEMNASVHGSVLRHSLLKGISAQIVSAAVSHARTHTVSGVIAVGTSHGLALVFDVNQALRLCLGTTATGAEFGAVSALSINHDCSRLLCGFAKGQITMWDLANGKLLRTITDAHPPGTAILHVKFTDDPTLAICNDSGGSVFELAFRRVMGMRSCDSRCLFSGSKGEVCCIEPLHTPPDLRDHPITPYSLLAMGSLTKILVIGLKPSLKVWMTFPYNKSDPSSVPQLAWQFVPAQKTYNPVLAFCRGDTVHFLLVKKEEAGSIHVVKQRQLHLNCDLISLSWISSRTLVLVNSQEQLQVVDRPSQEVLDQLDLEQVQLVYNSRHFKSLATGGNVSEALALVGEKACYESVCSYAGQILYLGTKRVDFLLRQERFGEALALAWSFHEGTAKAVVGLYGDPGKRRGVVADKMVEILILFVERSLKRCPDQGKIQVLEQHFQEVVPVVVDYCLLLQRSDLLFEQLYSRLVENVVSRGMFLEALESYIISQRLAHLTTPIMKDLLAHYHGNGLMDRLERLIVHLDVTSLDMQQVVQMCWENHLYDAMIYVFNRGMNDYITPLEQLLYQYHHHYLIYYVLADKPKCVSSTDEQVVIGNKLLVYISCSLAGRAYPLGDIPEDLVPQVKNKVFDFLIRLHSETSEEEEVFPFIRTLLHFDTREFLNVLALTFEDFRNDKQALEYQQRIVDILLKVMVDNPDFTPSQVGGLFTFLARQMAKPDNTLFVNRKLFDQVLEFLCCPDDDSRHTERQQVLLELLHVGGVVQFDEGSLLALAEKAEFYQICEFLYEKQHLYEKIIDCYLRDNLRKVEVFSYIHNLLSMPGYSPAEKQNVWDKSLQHIQVHTRTRTRTHITARTQAQTHTHTRIHITARKHKHIHRHTIDTHTHTHAEATSYLLEKKGDAHGAFTVLLTVRCLFILFVDVCTVVCVRICVCVCVSQDPVYGKGKLSEIQGLILGMLDTFNYEQTLLETTTSLLNHDLHWSLAHLRASVTRGLVPRQDTCNICLLQYRRRHDPPEEIVIFSCGHLYHCQCLQAKDCGSGSGSERPQQWSCFKCSSNQGGRGGAMADQRRARSTSLAQVGGDPLVFERLPVSATRRCHCPD</sequence>
<dbReference type="AlphaFoldDB" id="A0A8C5CIB8"/>
<comment type="similarity">
    <text evidence="1">Belongs to the VPS8 family.</text>
</comment>
<dbReference type="InterPro" id="IPR001680">
    <property type="entry name" value="WD40_rpt"/>
</dbReference>
<dbReference type="GO" id="GO:0033263">
    <property type="term" value="C:CORVET complex"/>
    <property type="evidence" value="ECO:0007669"/>
    <property type="project" value="TreeGrafter"/>
</dbReference>
<dbReference type="GO" id="GO:0034058">
    <property type="term" value="P:endosomal vesicle fusion"/>
    <property type="evidence" value="ECO:0007669"/>
    <property type="project" value="TreeGrafter"/>
</dbReference>
<feature type="repeat" description="WD" evidence="2">
    <location>
        <begin position="148"/>
        <end position="189"/>
    </location>
</feature>